<dbReference type="Proteomes" id="UP000054561">
    <property type="component" value="Unassembled WGS sequence"/>
</dbReference>
<dbReference type="OrthoDB" id="375150at2759"/>
<accession>A0A0D9QEG2</accession>
<protein>
    <recommendedName>
        <fullName evidence="4">Schizont-infected cell agglutination C-terminal domain-containing protein</fullName>
    </recommendedName>
</protein>
<feature type="region of interest" description="Disordered" evidence="1">
    <location>
        <begin position="153"/>
        <end position="194"/>
    </location>
</feature>
<dbReference type="AlphaFoldDB" id="A0A0D9QEG2"/>
<feature type="region of interest" description="Disordered" evidence="1">
    <location>
        <begin position="207"/>
        <end position="282"/>
    </location>
</feature>
<proteinExistence type="predicted"/>
<evidence type="ECO:0000313" key="3">
    <source>
        <dbReference type="Proteomes" id="UP000054561"/>
    </source>
</evidence>
<dbReference type="RefSeq" id="XP_012338006.1">
    <property type="nucleotide sequence ID" value="XM_012482583.1"/>
</dbReference>
<feature type="region of interest" description="Disordered" evidence="1">
    <location>
        <begin position="358"/>
        <end position="386"/>
    </location>
</feature>
<reference evidence="2 3" key="1">
    <citation type="submission" date="2014-03" db="EMBL/GenBank/DDBJ databases">
        <title>The Genome Sequence of Plasmodium fragile nilgiri.</title>
        <authorList>
            <consortium name="The Broad Institute Genomics Platform"/>
            <consortium name="The Broad Institute Genome Sequencing Center for Infectious Disease"/>
            <person name="Neafsey D."/>
            <person name="Duraisingh M."/>
            <person name="Young S.K."/>
            <person name="Zeng Q."/>
            <person name="Gargeya S."/>
            <person name="Abouelleil A."/>
            <person name="Alvarado L."/>
            <person name="Chapman S.B."/>
            <person name="Gainer-Dewar J."/>
            <person name="Goldberg J."/>
            <person name="Griggs A."/>
            <person name="Gujja S."/>
            <person name="Hansen M."/>
            <person name="Howarth C."/>
            <person name="Imamovic A."/>
            <person name="Larimer J."/>
            <person name="Pearson M."/>
            <person name="Poon T.W."/>
            <person name="Priest M."/>
            <person name="Roberts A."/>
            <person name="Saif S."/>
            <person name="Shea T."/>
            <person name="Sykes S."/>
            <person name="Wortman J."/>
            <person name="Nusbaum C."/>
            <person name="Birren B."/>
        </authorList>
    </citation>
    <scope>NUCLEOTIDE SEQUENCE [LARGE SCALE GENOMIC DNA]</scope>
    <source>
        <strain evidence="3">nilgiri</strain>
    </source>
</reference>
<evidence type="ECO:0000256" key="1">
    <source>
        <dbReference type="SAM" id="MobiDB-lite"/>
    </source>
</evidence>
<feature type="compositionally biased region" description="Basic and acidic residues" evidence="1">
    <location>
        <begin position="261"/>
        <end position="271"/>
    </location>
</feature>
<feature type="compositionally biased region" description="Polar residues" evidence="1">
    <location>
        <begin position="273"/>
        <end position="282"/>
    </location>
</feature>
<evidence type="ECO:0008006" key="4">
    <source>
        <dbReference type="Google" id="ProtNLM"/>
    </source>
</evidence>
<name>A0A0D9QEG2_PLAFR</name>
<sequence length="584" mass="63864">MAPTVWPTIHRTTLELFPYSSFSFKLTGTANTPDTTGKGPEDSPPAPSSIPTTTGNDGNAGTPGVPGPSRETGARGDASTPVTDTDPTHRWTIQDDEIYVDPPPSTSIPGSARREQLPGEEKDPTFNLKLPELDVTSDTVTDRPTCDTVTHIPTCDDPKPDITDIPTCETVTDTPTCEDPKPEITQPPGSGNAVTDTHTCDHPQPDITDIPTHDTVPDIPTCEDPKPEITDIPTRDTVTDIPTCADPKPEITQPPGSGDAVTDRPTCDHPQPDITQHTSTHATVTAIPTCEDPKPEITDIPTCKAVTDTPTCADPKPEITPQPGSGNAVTDTPTCDHPQPDITDSPTCDTVTHIPTCEDPKPEITQPPGSGNAVTDTPTCDHPQPDITQHTVTSHTVTDTPTVHTTTWLRWIDRNKYLVRECTGQTWFNEIKSEWKQYLRAHMVANEDNGLYGHSEFGAAATLQINKLDAWKAWVAQQHRQMSMYGQEAWFQHLFTNVQEATVPATGEVHGVDNDLEVEHVMAAEHVLRVTVAPRSQLHQQPHMKPRFTAKTWILILALVIEQCEVDSRLQQTELYVDDLLQQL</sequence>
<keyword evidence="3" id="KW-1185">Reference proteome</keyword>
<feature type="compositionally biased region" description="Basic and acidic residues" evidence="1">
    <location>
        <begin position="223"/>
        <end position="238"/>
    </location>
</feature>
<evidence type="ECO:0000313" key="2">
    <source>
        <dbReference type="EMBL" id="KJP85379.1"/>
    </source>
</evidence>
<organism evidence="2 3">
    <name type="scientific">Plasmodium fragile</name>
    <dbReference type="NCBI Taxonomy" id="5857"/>
    <lineage>
        <taxon>Eukaryota</taxon>
        <taxon>Sar</taxon>
        <taxon>Alveolata</taxon>
        <taxon>Apicomplexa</taxon>
        <taxon>Aconoidasida</taxon>
        <taxon>Haemosporida</taxon>
        <taxon>Plasmodiidae</taxon>
        <taxon>Plasmodium</taxon>
        <taxon>Plasmodium (Plasmodium)</taxon>
    </lineage>
</organism>
<dbReference type="EMBL" id="KQ001729">
    <property type="protein sequence ID" value="KJP85379.1"/>
    <property type="molecule type" value="Genomic_DNA"/>
</dbReference>
<feature type="compositionally biased region" description="Polar residues" evidence="1">
    <location>
        <begin position="367"/>
        <end position="378"/>
    </location>
</feature>
<feature type="compositionally biased region" description="Polar residues" evidence="1">
    <location>
        <begin position="322"/>
        <end position="333"/>
    </location>
</feature>
<feature type="compositionally biased region" description="Basic and acidic residues" evidence="1">
    <location>
        <begin position="112"/>
        <end position="124"/>
    </location>
</feature>
<dbReference type="VEuPathDB" id="PlasmoDB:AK88_04979"/>
<feature type="region of interest" description="Disordered" evidence="1">
    <location>
        <begin position="27"/>
        <end position="126"/>
    </location>
</feature>
<dbReference type="GeneID" id="24270293"/>
<gene>
    <name evidence="2" type="ORF">AK88_04979</name>
</gene>
<feature type="region of interest" description="Disordered" evidence="1">
    <location>
        <begin position="314"/>
        <end position="346"/>
    </location>
</feature>